<evidence type="ECO:0000256" key="7">
    <source>
        <dbReference type="SAM" id="SignalP"/>
    </source>
</evidence>
<dbReference type="PANTHER" id="PTHR33353">
    <property type="entry name" value="PUTATIVE (AFU_ORTHOLOGUE AFUA_1G12560)-RELATED"/>
    <property type="match status" value="1"/>
</dbReference>
<comment type="cofactor">
    <cofactor evidence="1">
        <name>Cu(2+)</name>
        <dbReference type="ChEBI" id="CHEBI:29036"/>
    </cofactor>
</comment>
<dbReference type="RefSeq" id="XP_031874697.1">
    <property type="nucleotide sequence ID" value="XM_032010643.1"/>
</dbReference>
<dbReference type="Proteomes" id="UP000254866">
    <property type="component" value="Unassembled WGS sequence"/>
</dbReference>
<evidence type="ECO:0000256" key="1">
    <source>
        <dbReference type="ARBA" id="ARBA00001973"/>
    </source>
</evidence>
<comment type="caution">
    <text evidence="9">The sequence shown here is derived from an EMBL/GenBank/DDBJ whole genome shotgun (WGS) entry which is preliminary data.</text>
</comment>
<reference evidence="9 10" key="1">
    <citation type="journal article" date="2018" name="IMA Fungus">
        <title>IMA Genome-F 9: Draft genome sequence of Annulohypoxylon stygium, Aspergillus mulundensis, Berkeleyomyces basicola (syn. Thielaviopsis basicola), Ceratocystis smalleyi, two Cercospora beticola strains, Coleophoma cylindrospora, Fusarium fracticaudum, Phialophora cf. hyalina, and Morchella septimelata.</title>
        <authorList>
            <person name="Wingfield B.D."/>
            <person name="Bills G.F."/>
            <person name="Dong Y."/>
            <person name="Huang W."/>
            <person name="Nel W.J."/>
            <person name="Swalarsk-Parry B.S."/>
            <person name="Vaghefi N."/>
            <person name="Wilken P.M."/>
            <person name="An Z."/>
            <person name="de Beer Z.W."/>
            <person name="De Vos L."/>
            <person name="Chen L."/>
            <person name="Duong T.A."/>
            <person name="Gao Y."/>
            <person name="Hammerbacher A."/>
            <person name="Kikkert J.R."/>
            <person name="Li Y."/>
            <person name="Li H."/>
            <person name="Li K."/>
            <person name="Li Q."/>
            <person name="Liu X."/>
            <person name="Ma X."/>
            <person name="Naidoo K."/>
            <person name="Pethybridge S.J."/>
            <person name="Sun J."/>
            <person name="Steenkamp E.T."/>
            <person name="van der Nest M.A."/>
            <person name="van Wyk S."/>
            <person name="Wingfield M.J."/>
            <person name="Xiong C."/>
            <person name="Yue Q."/>
            <person name="Zhang X."/>
        </authorList>
    </citation>
    <scope>NUCLEOTIDE SEQUENCE [LARGE SCALE GENOMIC DNA]</scope>
    <source>
        <strain evidence="9 10">BP 5553</strain>
    </source>
</reference>
<name>A0A370U2P3_9HELO</name>
<dbReference type="CDD" id="cd21175">
    <property type="entry name" value="LPMO_AA9"/>
    <property type="match status" value="1"/>
</dbReference>
<dbReference type="GO" id="GO:0005576">
    <property type="term" value="C:extracellular region"/>
    <property type="evidence" value="ECO:0007669"/>
    <property type="project" value="UniProtKB-SubCell"/>
</dbReference>
<keyword evidence="7" id="KW-0732">Signal</keyword>
<keyword evidence="5" id="KW-0325">Glycoprotein</keyword>
<evidence type="ECO:0000256" key="2">
    <source>
        <dbReference type="ARBA" id="ARBA00004613"/>
    </source>
</evidence>
<dbReference type="Gene3D" id="2.70.50.70">
    <property type="match status" value="1"/>
</dbReference>
<evidence type="ECO:0000259" key="8">
    <source>
        <dbReference type="Pfam" id="PF03443"/>
    </source>
</evidence>
<evidence type="ECO:0000256" key="6">
    <source>
        <dbReference type="RuleBase" id="RU368122"/>
    </source>
</evidence>
<dbReference type="EMBL" id="NPIC01000001">
    <property type="protein sequence ID" value="RDL42041.1"/>
    <property type="molecule type" value="Genomic_DNA"/>
</dbReference>
<dbReference type="AlphaFoldDB" id="A0A370U2P3"/>
<evidence type="ECO:0000256" key="4">
    <source>
        <dbReference type="ARBA" id="ARBA00023157"/>
    </source>
</evidence>
<dbReference type="InterPro" id="IPR049892">
    <property type="entry name" value="AA9"/>
</dbReference>
<dbReference type="PANTHER" id="PTHR33353:SF19">
    <property type="entry name" value="GLYCOSYLHYDROLASE FAMILY 61-8 PROTEIN"/>
    <property type="match status" value="1"/>
</dbReference>
<dbReference type="GO" id="GO:0030248">
    <property type="term" value="F:cellulose binding"/>
    <property type="evidence" value="ECO:0007669"/>
    <property type="project" value="UniProtKB-UniRule"/>
</dbReference>
<dbReference type="GO" id="GO:0030245">
    <property type="term" value="P:cellulose catabolic process"/>
    <property type="evidence" value="ECO:0007669"/>
    <property type="project" value="UniProtKB-UniRule"/>
</dbReference>
<dbReference type="Pfam" id="PF03443">
    <property type="entry name" value="AA9"/>
    <property type="match status" value="1"/>
</dbReference>
<evidence type="ECO:0000313" key="9">
    <source>
        <dbReference type="EMBL" id="RDL42041.1"/>
    </source>
</evidence>
<dbReference type="InterPro" id="IPR005103">
    <property type="entry name" value="AA9_LPMO"/>
</dbReference>
<organism evidence="9 10">
    <name type="scientific">Venustampulla echinocandica</name>
    <dbReference type="NCBI Taxonomy" id="2656787"/>
    <lineage>
        <taxon>Eukaryota</taxon>
        <taxon>Fungi</taxon>
        <taxon>Dikarya</taxon>
        <taxon>Ascomycota</taxon>
        <taxon>Pezizomycotina</taxon>
        <taxon>Leotiomycetes</taxon>
        <taxon>Helotiales</taxon>
        <taxon>Pleuroascaceae</taxon>
        <taxon>Venustampulla</taxon>
    </lineage>
</organism>
<dbReference type="GO" id="GO:0008810">
    <property type="term" value="F:cellulase activity"/>
    <property type="evidence" value="ECO:0007669"/>
    <property type="project" value="UniProtKB-UniRule"/>
</dbReference>
<feature type="signal peptide" evidence="7">
    <location>
        <begin position="1"/>
        <end position="20"/>
    </location>
</feature>
<feature type="domain" description="Auxiliary Activity family 9 catalytic" evidence="8">
    <location>
        <begin position="19"/>
        <end position="243"/>
    </location>
</feature>
<evidence type="ECO:0000256" key="3">
    <source>
        <dbReference type="ARBA" id="ARBA00022525"/>
    </source>
</evidence>
<comment type="catalytic activity">
    <reaction evidence="6">
        <text>[(1-&gt;4)-beta-D-glucosyl]n+m + reduced acceptor + O2 = 4-dehydro-beta-D-glucosyl-[(1-&gt;4)-beta-D-glucosyl]n-1 + [(1-&gt;4)-beta-D-glucosyl]m + acceptor + H2O.</text>
        <dbReference type="EC" id="1.14.99.56"/>
    </reaction>
</comment>
<comment type="function">
    <text evidence="6">Lytic polysaccharide monooxygenase (LMPO) that depolymerizes crystalline and amorphous polysaccharides via the oxidation of scissile alpha- or beta-(1-4)-glycosidic bonds, yielding C1 and/or C4 oxidation products. Catalysis by LPMOs requires the reduction of the active-site copper from Cu(II) to Cu(I) by a reducing agent and H(2)O(2) or O(2) as a cosubstrate.</text>
</comment>
<sequence length="275" mass="29758">MKPQVITSIICLVTTAVGHGGVCSYTIDGVQYKGNLWHIEGLTGEPLPDPPAIPSIQRRWDYMPILDPTSSNMTCNYDGTATPSSLHAPIEAGSNITAHWDNFMPNVWPDGWHHADGPLFAYMAACPGDSCEGFDGSGAVWFKINQLGLKPDAQDLRGPWIQGDLLLSGNRVPPGYTVTIPKNLKPGKYLIRHEIIMVASIPAQIYPDCAQLTVTGEGTMFPDHDYLVSFPGAYSATDPGIAMADWVMTGGGSPIKPEWKTTDYPFPGPAVWTGE</sequence>
<dbReference type="GeneID" id="43594869"/>
<dbReference type="EC" id="1.14.99.56" evidence="6"/>
<evidence type="ECO:0000256" key="5">
    <source>
        <dbReference type="ARBA" id="ARBA00023180"/>
    </source>
</evidence>
<accession>A0A370U2P3</accession>
<gene>
    <name evidence="9" type="ORF">BP5553_02020</name>
</gene>
<keyword evidence="4 6" id="KW-1015">Disulfide bond</keyword>
<keyword evidence="6" id="KW-0119">Carbohydrate metabolism</keyword>
<comment type="subcellular location">
    <subcellularLocation>
        <location evidence="2 6">Secreted</location>
    </subcellularLocation>
</comment>
<evidence type="ECO:0000313" key="10">
    <source>
        <dbReference type="Proteomes" id="UP000254866"/>
    </source>
</evidence>
<protein>
    <recommendedName>
        <fullName evidence="6">AA9 family lytic polysaccharide monooxygenase</fullName>
        <ecNumber evidence="6">1.14.99.56</ecNumber>
    </recommendedName>
    <alternativeName>
        <fullName evidence="6">Endo-beta-1,4-glucanase</fullName>
    </alternativeName>
    <alternativeName>
        <fullName evidence="6">Glycosyl hydrolase 61 family protein</fullName>
    </alternativeName>
</protein>
<keyword evidence="6" id="KW-0624">Polysaccharide degradation</keyword>
<keyword evidence="10" id="KW-1185">Reference proteome</keyword>
<feature type="chain" id="PRO_5016934911" description="AA9 family lytic polysaccharide monooxygenase" evidence="7">
    <location>
        <begin position="21"/>
        <end position="275"/>
    </location>
</feature>
<comment type="domain">
    <text evidence="6">Has a modular structure: an endo-beta-1,4-glucanase catalytic module at the N-terminus, a linker rich in serines and threonines, and a C-terminal carbohydrate-binding module (CBM).</text>
</comment>
<keyword evidence="3 6" id="KW-0964">Secreted</keyword>
<proteinExistence type="predicted"/>
<keyword evidence="6" id="KW-0136">Cellulose degradation</keyword>
<dbReference type="OrthoDB" id="4849160at2759"/>